<evidence type="ECO:0000256" key="1">
    <source>
        <dbReference type="SAM" id="Coils"/>
    </source>
</evidence>
<keyword evidence="3" id="KW-1185">Reference proteome</keyword>
<evidence type="ECO:0000313" key="2">
    <source>
        <dbReference type="EMBL" id="CAD8134421.1"/>
    </source>
</evidence>
<dbReference type="AlphaFoldDB" id="A0A8S1RZI0"/>
<dbReference type="Proteomes" id="UP000683925">
    <property type="component" value="Unassembled WGS sequence"/>
</dbReference>
<dbReference type="EMBL" id="CAJJDP010000004">
    <property type="protein sequence ID" value="CAD8134421.1"/>
    <property type="molecule type" value="Genomic_DNA"/>
</dbReference>
<dbReference type="OrthoDB" id="10418341at2759"/>
<sequence>MDPNNIVCIVEKSQEFQIFNPQNSNSSIMPNQKDQELMNTIYFLQSELNEIKANYQQLFKDFQLYHQRSEELLSKQSQYLLKDQQLQSDYKDQIKSLQNEIDQLVQRNKETLIIKNENVKLLEKLQNQQEQIDKLQTERDNLQDLNKNLQEMIEQRRNADQAESKNQELNQIIQNLEEALEKSKKDYDFLLLQMKEEKEQEIKFHLESIAKQIIEKLNKINNQHQNWDQQKILRKQLAQDLFEIFNQNLRLPLKTQDLTFRHEFQDNKINGFDEIQKKKIQ</sequence>
<protein>
    <submittedName>
        <fullName evidence="2">Uncharacterized protein</fullName>
    </submittedName>
</protein>
<keyword evidence="1" id="KW-0175">Coiled coil</keyword>
<feature type="coiled-coil region" evidence="1">
    <location>
        <begin position="87"/>
        <end position="230"/>
    </location>
</feature>
<accession>A0A8S1RZI0</accession>
<proteinExistence type="predicted"/>
<name>A0A8S1RZI0_PAROT</name>
<evidence type="ECO:0000313" key="3">
    <source>
        <dbReference type="Proteomes" id="UP000683925"/>
    </source>
</evidence>
<organism evidence="2 3">
    <name type="scientific">Paramecium octaurelia</name>
    <dbReference type="NCBI Taxonomy" id="43137"/>
    <lineage>
        <taxon>Eukaryota</taxon>
        <taxon>Sar</taxon>
        <taxon>Alveolata</taxon>
        <taxon>Ciliophora</taxon>
        <taxon>Intramacronucleata</taxon>
        <taxon>Oligohymenophorea</taxon>
        <taxon>Peniculida</taxon>
        <taxon>Parameciidae</taxon>
        <taxon>Paramecium</taxon>
    </lineage>
</organism>
<comment type="caution">
    <text evidence="2">The sequence shown here is derived from an EMBL/GenBank/DDBJ whole genome shotgun (WGS) entry which is preliminary data.</text>
</comment>
<dbReference type="OMA" id="TFRHEFQ"/>
<gene>
    <name evidence="2" type="ORF">POCTA_138.1.T0050422</name>
</gene>
<reference evidence="2" key="1">
    <citation type="submission" date="2021-01" db="EMBL/GenBank/DDBJ databases">
        <authorList>
            <consortium name="Genoscope - CEA"/>
            <person name="William W."/>
        </authorList>
    </citation>
    <scope>NUCLEOTIDE SEQUENCE</scope>
</reference>